<organism evidence="1 2">
    <name type="scientific">Trichuris suis</name>
    <name type="common">pig whipworm</name>
    <dbReference type="NCBI Taxonomy" id="68888"/>
    <lineage>
        <taxon>Eukaryota</taxon>
        <taxon>Metazoa</taxon>
        <taxon>Ecdysozoa</taxon>
        <taxon>Nematoda</taxon>
        <taxon>Enoplea</taxon>
        <taxon>Dorylaimia</taxon>
        <taxon>Trichinellida</taxon>
        <taxon>Trichuridae</taxon>
        <taxon>Trichuris</taxon>
    </lineage>
</organism>
<dbReference type="EMBL" id="KL363338">
    <property type="protein sequence ID" value="KFD47165.1"/>
    <property type="molecule type" value="Genomic_DNA"/>
</dbReference>
<evidence type="ECO:0000313" key="2">
    <source>
        <dbReference type="Proteomes" id="UP000030764"/>
    </source>
</evidence>
<name>A0A085LQB9_9BILA</name>
<protein>
    <submittedName>
        <fullName evidence="1">Uncharacterized protein</fullName>
    </submittedName>
</protein>
<proteinExistence type="predicted"/>
<reference evidence="1 2" key="1">
    <citation type="journal article" date="2014" name="Nat. Genet.">
        <title>Genome and transcriptome of the porcine whipworm Trichuris suis.</title>
        <authorList>
            <person name="Jex A.R."/>
            <person name="Nejsum P."/>
            <person name="Schwarz E.M."/>
            <person name="Hu L."/>
            <person name="Young N.D."/>
            <person name="Hall R.S."/>
            <person name="Korhonen P.K."/>
            <person name="Liao S."/>
            <person name="Thamsborg S."/>
            <person name="Xia J."/>
            <person name="Xu P."/>
            <person name="Wang S."/>
            <person name="Scheerlinck J.P."/>
            <person name="Hofmann A."/>
            <person name="Sternberg P.W."/>
            <person name="Wang J."/>
            <person name="Gasser R.B."/>
        </authorList>
    </citation>
    <scope>NUCLEOTIDE SEQUENCE [LARGE SCALE GENOMIC DNA]</scope>
    <source>
        <strain evidence="1">DCEP-RM93M</strain>
    </source>
</reference>
<keyword evidence="2" id="KW-1185">Reference proteome</keyword>
<dbReference type="AlphaFoldDB" id="A0A085LQB9"/>
<evidence type="ECO:0000313" key="1">
    <source>
        <dbReference type="EMBL" id="KFD47165.1"/>
    </source>
</evidence>
<gene>
    <name evidence="1" type="ORF">M513_11974</name>
</gene>
<dbReference type="Proteomes" id="UP000030764">
    <property type="component" value="Unassembled WGS sequence"/>
</dbReference>
<sequence length="123" mass="13604">MVPHEGHTLKPFCLGVAVDAGTIDRSFAAASMPGTLCAIQSTRLPKMFPGANVKRNHTKTPRSHSLRSIPVRVFVNCVVRVQFCSELCCCVIVEPIPTLRNKKSMLAVDCEFVLQCPRFNTPY</sequence>
<accession>A0A085LQB9</accession>